<dbReference type="Gene3D" id="2.60.120.10">
    <property type="entry name" value="Jelly Rolls"/>
    <property type="match status" value="1"/>
</dbReference>
<dbReference type="CDD" id="cd02208">
    <property type="entry name" value="cupin_RmlC-like"/>
    <property type="match status" value="1"/>
</dbReference>
<dbReference type="Proteomes" id="UP000092695">
    <property type="component" value="Chromosome"/>
</dbReference>
<dbReference type="InterPro" id="IPR013096">
    <property type="entry name" value="Cupin_2"/>
</dbReference>
<dbReference type="SUPFAM" id="SSF51182">
    <property type="entry name" value="RmlC-like cupins"/>
    <property type="match status" value="1"/>
</dbReference>
<keyword evidence="3" id="KW-1185">Reference proteome</keyword>
<dbReference type="AlphaFoldDB" id="A0A193LCZ1"/>
<dbReference type="KEGG" id="woc:BA177_02880"/>
<organism evidence="2 3">
    <name type="scientific">Woeseia oceani</name>
    <dbReference type="NCBI Taxonomy" id="1548547"/>
    <lineage>
        <taxon>Bacteria</taxon>
        <taxon>Pseudomonadati</taxon>
        <taxon>Pseudomonadota</taxon>
        <taxon>Gammaproteobacteria</taxon>
        <taxon>Woeseiales</taxon>
        <taxon>Woeseiaceae</taxon>
        <taxon>Woeseia</taxon>
    </lineage>
</organism>
<dbReference type="OrthoDB" id="9798709at2"/>
<accession>A0A193LCZ1</accession>
<dbReference type="STRING" id="1548547.BA177_02880"/>
<dbReference type="InterPro" id="IPR014710">
    <property type="entry name" value="RmlC-like_jellyroll"/>
</dbReference>
<dbReference type="InterPro" id="IPR011051">
    <property type="entry name" value="RmlC_Cupin_sf"/>
</dbReference>
<evidence type="ECO:0000313" key="2">
    <source>
        <dbReference type="EMBL" id="ANO50301.1"/>
    </source>
</evidence>
<evidence type="ECO:0000259" key="1">
    <source>
        <dbReference type="Pfam" id="PF07883"/>
    </source>
</evidence>
<sequence>MKERLTMTTAQAAIAASGDERYGVLLRRGTLELGCYAPRCNDPQQPHEQDELYIVQAGHGTFVVADQRQPFEPGEALFVPAGVTHRFEDFSDDFCAWVVFYGPAGGESDAACEPE</sequence>
<reference evidence="2 3" key="1">
    <citation type="submission" date="2016-06" db="EMBL/GenBank/DDBJ databases">
        <title>Complete genome sequence of a deep-branching marine Gamma Proteobacterium Woeseia oceani type strain XK5.</title>
        <authorList>
            <person name="Mu D."/>
            <person name="Du Z."/>
        </authorList>
    </citation>
    <scope>NUCLEOTIDE SEQUENCE [LARGE SCALE GENOMIC DNA]</scope>
    <source>
        <strain evidence="2 3">XK5</strain>
    </source>
</reference>
<evidence type="ECO:0000313" key="3">
    <source>
        <dbReference type="Proteomes" id="UP000092695"/>
    </source>
</evidence>
<feature type="domain" description="Cupin type-2" evidence="1">
    <location>
        <begin position="35"/>
        <end position="100"/>
    </location>
</feature>
<protein>
    <recommendedName>
        <fullName evidence="1">Cupin type-2 domain-containing protein</fullName>
    </recommendedName>
</protein>
<dbReference type="Pfam" id="PF07883">
    <property type="entry name" value="Cupin_2"/>
    <property type="match status" value="1"/>
</dbReference>
<name>A0A193LCZ1_9GAMM</name>
<proteinExistence type="predicted"/>
<gene>
    <name evidence="2" type="ORF">BA177_02880</name>
</gene>
<dbReference type="EMBL" id="CP016268">
    <property type="protein sequence ID" value="ANO50301.1"/>
    <property type="molecule type" value="Genomic_DNA"/>
</dbReference>
<dbReference type="RefSeq" id="WP_068612608.1">
    <property type="nucleotide sequence ID" value="NZ_CP016268.1"/>
</dbReference>